<name>A0A6J5LN24_9CAUD</name>
<protein>
    <submittedName>
        <fullName evidence="1">Uncharacterized protein</fullName>
    </submittedName>
</protein>
<proteinExistence type="predicted"/>
<sequence length="73" mass="8468">MTWHDYDPGIKEDRVVDSTVVQKYRWLAEARQAISWSTSLTHPDDDTYTVDDLTKVITNLAAFIESIPDEKLR</sequence>
<organism evidence="1">
    <name type="scientific">uncultured Caudovirales phage</name>
    <dbReference type="NCBI Taxonomy" id="2100421"/>
    <lineage>
        <taxon>Viruses</taxon>
        <taxon>Duplodnaviria</taxon>
        <taxon>Heunggongvirae</taxon>
        <taxon>Uroviricota</taxon>
        <taxon>Caudoviricetes</taxon>
        <taxon>Peduoviridae</taxon>
        <taxon>Maltschvirus</taxon>
        <taxon>Maltschvirus maltsch</taxon>
    </lineage>
</organism>
<reference evidence="1" key="1">
    <citation type="submission" date="2020-04" db="EMBL/GenBank/DDBJ databases">
        <authorList>
            <person name="Chiriac C."/>
            <person name="Salcher M."/>
            <person name="Ghai R."/>
            <person name="Kavagutti S V."/>
        </authorList>
    </citation>
    <scope>NUCLEOTIDE SEQUENCE</scope>
</reference>
<evidence type="ECO:0000313" key="1">
    <source>
        <dbReference type="EMBL" id="CAB4134350.1"/>
    </source>
</evidence>
<accession>A0A6J5LN24</accession>
<gene>
    <name evidence="1" type="ORF">UFOVP273_46</name>
</gene>
<dbReference type="EMBL" id="LR796284">
    <property type="protein sequence ID" value="CAB4134350.1"/>
    <property type="molecule type" value="Genomic_DNA"/>
</dbReference>